<keyword evidence="2" id="KW-1185">Reference proteome</keyword>
<reference evidence="1" key="1">
    <citation type="journal article" date="2020" name="Stud. Mycol.">
        <title>101 Dothideomycetes genomes: a test case for predicting lifestyles and emergence of pathogens.</title>
        <authorList>
            <person name="Haridas S."/>
            <person name="Albert R."/>
            <person name="Binder M."/>
            <person name="Bloem J."/>
            <person name="Labutti K."/>
            <person name="Salamov A."/>
            <person name="Andreopoulos B."/>
            <person name="Baker S."/>
            <person name="Barry K."/>
            <person name="Bills G."/>
            <person name="Bluhm B."/>
            <person name="Cannon C."/>
            <person name="Castanera R."/>
            <person name="Culley D."/>
            <person name="Daum C."/>
            <person name="Ezra D."/>
            <person name="Gonzalez J."/>
            <person name="Henrissat B."/>
            <person name="Kuo A."/>
            <person name="Liang C."/>
            <person name="Lipzen A."/>
            <person name="Lutzoni F."/>
            <person name="Magnuson J."/>
            <person name="Mondo S."/>
            <person name="Nolan M."/>
            <person name="Ohm R."/>
            <person name="Pangilinan J."/>
            <person name="Park H.-J."/>
            <person name="Ramirez L."/>
            <person name="Alfaro M."/>
            <person name="Sun H."/>
            <person name="Tritt A."/>
            <person name="Yoshinaga Y."/>
            <person name="Zwiers L.-H."/>
            <person name="Turgeon B."/>
            <person name="Goodwin S."/>
            <person name="Spatafora J."/>
            <person name="Crous P."/>
            <person name="Grigoriev I."/>
        </authorList>
    </citation>
    <scope>NUCLEOTIDE SEQUENCE</scope>
    <source>
        <strain evidence="1">ATCC 200398</strain>
    </source>
</reference>
<organism evidence="1 2">
    <name type="scientific">Lindgomyces ingoldianus</name>
    <dbReference type="NCBI Taxonomy" id="673940"/>
    <lineage>
        <taxon>Eukaryota</taxon>
        <taxon>Fungi</taxon>
        <taxon>Dikarya</taxon>
        <taxon>Ascomycota</taxon>
        <taxon>Pezizomycotina</taxon>
        <taxon>Dothideomycetes</taxon>
        <taxon>Pleosporomycetidae</taxon>
        <taxon>Pleosporales</taxon>
        <taxon>Lindgomycetaceae</taxon>
        <taxon>Lindgomyces</taxon>
    </lineage>
</organism>
<evidence type="ECO:0000313" key="1">
    <source>
        <dbReference type="EMBL" id="KAF2477923.1"/>
    </source>
</evidence>
<sequence>MRITPQTLRAAAWAALALSPAQAQYVIDNLSFGHKEGPLSPTLRGIPHWHHAGEGYHPEFLSDRVILTPPYPGNKRGALWADDPLNHVDWTAELSFRVSGIERGSGNLQLWYTKDSQKQEPTTSLYTSPKFDGLVILVDQYEGRGGSIRGFLNDGTIDFRSHHDVDTLSFGQCNYAYRNLGRLSVLKLSQTGGVFEVTVDGHPCFKTDKVKLPTGYYFGISAASAENPDSFEAHKFVVSTTNANTREEPNYQQHQQQAVHGQQQQYEQQRHQQNQQQHQQQQSQQQQQQNKASEPTISEIPQMLSDVLAGSIRSQADQFADLHNRIQIINHMVNLVHDTVERIEREQKEHFDQIMMRLTPVDDRTSAMMRNVEKVERISMEVQRDLESKDFKDMLNAVHNAIQDSHNALSSGMPLAMAHIVVGSQRPSIMAFLFVAVAVQIMITGAYMVYKKRRHGAPKKYL</sequence>
<dbReference type="EMBL" id="MU003492">
    <property type="protein sequence ID" value="KAF2477923.1"/>
    <property type="molecule type" value="Genomic_DNA"/>
</dbReference>
<gene>
    <name evidence="1" type="ORF">BDR25DRAFT_275459</name>
</gene>
<comment type="caution">
    <text evidence="1">The sequence shown here is derived from an EMBL/GenBank/DDBJ whole genome shotgun (WGS) entry which is preliminary data.</text>
</comment>
<proteinExistence type="predicted"/>
<name>A0ACB6RGM2_9PLEO</name>
<accession>A0ACB6RGM2</accession>
<evidence type="ECO:0000313" key="2">
    <source>
        <dbReference type="Proteomes" id="UP000799755"/>
    </source>
</evidence>
<dbReference type="Proteomes" id="UP000799755">
    <property type="component" value="Unassembled WGS sequence"/>
</dbReference>
<protein>
    <submittedName>
        <fullName evidence="1">Concanavalin A-like lectin/glucanase</fullName>
    </submittedName>
</protein>